<evidence type="ECO:0000313" key="11">
    <source>
        <dbReference type="EMBL" id="AFJ47797.1"/>
    </source>
</evidence>
<evidence type="ECO:0000256" key="6">
    <source>
        <dbReference type="ARBA" id="ARBA00022898"/>
    </source>
</evidence>
<comment type="cofactor">
    <cofactor evidence="1">
        <name>pyridoxal 5'-phosphate</name>
        <dbReference type="ChEBI" id="CHEBI:597326"/>
    </cofactor>
</comment>
<dbReference type="PANTHER" id="PTHR42885:SF1">
    <property type="entry name" value="THREONINE-PHOSPHATE DECARBOXYLASE"/>
    <property type="match status" value="1"/>
</dbReference>
<evidence type="ECO:0000259" key="10">
    <source>
        <dbReference type="Pfam" id="PF00155"/>
    </source>
</evidence>
<dbReference type="InterPro" id="IPR005860">
    <property type="entry name" value="CobD"/>
</dbReference>
<name>I2BB93_SHIBC</name>
<evidence type="ECO:0000256" key="5">
    <source>
        <dbReference type="ARBA" id="ARBA00022573"/>
    </source>
</evidence>
<evidence type="ECO:0000256" key="8">
    <source>
        <dbReference type="ARBA" id="ARBA00029996"/>
    </source>
</evidence>
<sequence length="364" mass="40045">MALLTSLHGGNIREAARWSGLEPGEILDFSANINPLGMPDSLRAAMIGNLALAERYPDVEYQALHQALAAHHRVDVRQVMAGNGETELIFSLAEFLAPQQALVVIPGFAEYRRALGRSGCQVSEHVLREEEGWQLTGRILDELHSGLDCLFLCTPNNPTGLLPDPGLMMEIARRCAELHIALVVDEAFLDFVPTAPGMIPHLMSMPHVWVLRSLTKFFAIPGLRLGYLIGGDLAAVATMRQRQQPWTINAFAALAGEVILRDRAYHQATFNWLNSARPALYQGLAALPGLRAWPGVANYVFFRCEVAGLNLQEALLRRGILIRHCANYPGLDSRYYRVAVKSAADNQQLLAALRQVLSDTAPGQ</sequence>
<gene>
    <name evidence="11" type="ordered locus">EBL_c27260</name>
</gene>
<dbReference type="HOGENOM" id="CLU_017584_3_2_6"/>
<evidence type="ECO:0000256" key="1">
    <source>
        <dbReference type="ARBA" id="ARBA00001933"/>
    </source>
</evidence>
<keyword evidence="11" id="KW-0808">Transferase</keyword>
<keyword evidence="6" id="KW-0663">Pyridoxal phosphate</keyword>
<keyword evidence="12" id="KW-1185">Reference proteome</keyword>
<dbReference type="AlphaFoldDB" id="I2BB93"/>
<keyword evidence="11" id="KW-0032">Aminotransferase</keyword>
<evidence type="ECO:0000256" key="9">
    <source>
        <dbReference type="ARBA" id="ARBA00048531"/>
    </source>
</evidence>
<evidence type="ECO:0000256" key="7">
    <source>
        <dbReference type="ARBA" id="ARBA00023239"/>
    </source>
</evidence>
<dbReference type="PATRIC" id="fig|630626.3.peg.2641"/>
<evidence type="ECO:0000313" key="12">
    <source>
        <dbReference type="Proteomes" id="UP000001955"/>
    </source>
</evidence>
<evidence type="ECO:0000256" key="4">
    <source>
        <dbReference type="ARBA" id="ARBA00012285"/>
    </source>
</evidence>
<dbReference type="GO" id="GO:0030170">
    <property type="term" value="F:pyridoxal phosphate binding"/>
    <property type="evidence" value="ECO:0007669"/>
    <property type="project" value="InterPro"/>
</dbReference>
<dbReference type="SUPFAM" id="SSF53383">
    <property type="entry name" value="PLP-dependent transferases"/>
    <property type="match status" value="1"/>
</dbReference>
<dbReference type="CDD" id="cd00609">
    <property type="entry name" value="AAT_like"/>
    <property type="match status" value="1"/>
</dbReference>
<feature type="domain" description="Aminotransferase class I/classII large" evidence="10">
    <location>
        <begin position="26"/>
        <end position="353"/>
    </location>
</feature>
<dbReference type="InterPro" id="IPR004838">
    <property type="entry name" value="NHTrfase_class1_PyrdxlP-BS"/>
</dbReference>
<dbReference type="EMBL" id="CP001560">
    <property type="protein sequence ID" value="AFJ47797.1"/>
    <property type="molecule type" value="Genomic_DNA"/>
</dbReference>
<reference evidence="11 12" key="1">
    <citation type="journal article" date="2012" name="J. Bacteriol.">
        <title>Complete genome sequence of the B12-producing Shimwellia blattae strain DSM 4481, isolated from a cockroach.</title>
        <authorList>
            <person name="Brzuszkiewicz E."/>
            <person name="Waschkowitz T."/>
            <person name="Wiezer A."/>
            <person name="Daniel R."/>
        </authorList>
    </citation>
    <scope>NUCLEOTIDE SEQUENCE [LARGE SCALE GENOMIC DNA]</scope>
    <source>
        <strain evidence="12">ATCC 29907 / DSM 4481 / JCM 1650 / NBRC 105725 / CDC 9005-74</strain>
    </source>
</reference>
<dbReference type="InterPro" id="IPR004839">
    <property type="entry name" value="Aminotransferase_I/II_large"/>
</dbReference>
<keyword evidence="7" id="KW-0456">Lyase</keyword>
<comment type="function">
    <text evidence="2">Decarboxylates L-threonine-O-3-phosphate to yield (R)-1-amino-2-propanol O-2-phosphate, the precursor for the linkage between the nucleotide loop and the corrin ring in cobalamin.</text>
</comment>
<dbReference type="STRING" id="630626.EBL_c27260"/>
<dbReference type="GO" id="GO:0008483">
    <property type="term" value="F:transaminase activity"/>
    <property type="evidence" value="ECO:0007669"/>
    <property type="project" value="UniProtKB-KW"/>
</dbReference>
<comment type="pathway">
    <text evidence="3">Cofactor biosynthesis; adenosylcobalamin biosynthesis.</text>
</comment>
<dbReference type="PROSITE" id="PS00105">
    <property type="entry name" value="AA_TRANSFER_CLASS_1"/>
    <property type="match status" value="1"/>
</dbReference>
<evidence type="ECO:0000256" key="3">
    <source>
        <dbReference type="ARBA" id="ARBA00004953"/>
    </source>
</evidence>
<dbReference type="RefSeq" id="WP_002439211.1">
    <property type="nucleotide sequence ID" value="NC_017910.1"/>
</dbReference>
<accession>K6WCS3</accession>
<dbReference type="eggNOG" id="COG0079">
    <property type="taxonomic scope" value="Bacteria"/>
</dbReference>
<dbReference type="KEGG" id="ebt:EBL_c27260"/>
<proteinExistence type="predicted"/>
<dbReference type="Gene3D" id="3.40.640.10">
    <property type="entry name" value="Type I PLP-dependent aspartate aminotransferase-like (Major domain)"/>
    <property type="match status" value="1"/>
</dbReference>
<evidence type="ECO:0000256" key="2">
    <source>
        <dbReference type="ARBA" id="ARBA00003444"/>
    </source>
</evidence>
<dbReference type="NCBIfam" id="TIGR01140">
    <property type="entry name" value="L_thr_O3P_dcar"/>
    <property type="match status" value="1"/>
</dbReference>
<dbReference type="UniPathway" id="UPA00148"/>
<dbReference type="Proteomes" id="UP000001955">
    <property type="component" value="Chromosome"/>
</dbReference>
<dbReference type="Pfam" id="PF00155">
    <property type="entry name" value="Aminotran_1_2"/>
    <property type="match status" value="1"/>
</dbReference>
<dbReference type="InterPro" id="IPR015424">
    <property type="entry name" value="PyrdxlP-dep_Trfase"/>
</dbReference>
<dbReference type="InterPro" id="IPR015421">
    <property type="entry name" value="PyrdxlP-dep_Trfase_major"/>
</dbReference>
<dbReference type="InterPro" id="IPR015422">
    <property type="entry name" value="PyrdxlP-dep_Trfase_small"/>
</dbReference>
<accession>I2BB93</accession>
<comment type="catalytic activity">
    <reaction evidence="9">
        <text>O-phospho-L-threonine + H(+) = (R)-1-aminopropan-2-yl phosphate + CO2</text>
        <dbReference type="Rhea" id="RHEA:11492"/>
        <dbReference type="ChEBI" id="CHEBI:15378"/>
        <dbReference type="ChEBI" id="CHEBI:16526"/>
        <dbReference type="ChEBI" id="CHEBI:58563"/>
        <dbReference type="ChEBI" id="CHEBI:58675"/>
        <dbReference type="EC" id="4.1.1.81"/>
    </reaction>
</comment>
<dbReference type="EC" id="4.1.1.81" evidence="4"/>
<dbReference type="Gene3D" id="3.90.1150.10">
    <property type="entry name" value="Aspartate Aminotransferase, domain 1"/>
    <property type="match status" value="1"/>
</dbReference>
<dbReference type="PANTHER" id="PTHR42885">
    <property type="entry name" value="HISTIDINOL-PHOSPHATE AMINOTRANSFERASE-RELATED"/>
    <property type="match status" value="1"/>
</dbReference>
<keyword evidence="5" id="KW-0169">Cobalamin biosynthesis</keyword>
<protein>
    <recommendedName>
        <fullName evidence="4">threonine-phosphate decarboxylase</fullName>
        <ecNumber evidence="4">4.1.1.81</ecNumber>
    </recommendedName>
    <alternativeName>
        <fullName evidence="8">L-threonine-O-3-phosphate decarboxylase</fullName>
    </alternativeName>
</protein>
<organism evidence="11 12">
    <name type="scientific">Shimwellia blattae (strain ATCC 29907 / DSM 4481 / JCM 1650 / NBRC 105725 / CDC 9005-74)</name>
    <name type="common">Escherichia blattae</name>
    <dbReference type="NCBI Taxonomy" id="630626"/>
    <lineage>
        <taxon>Bacteria</taxon>
        <taxon>Pseudomonadati</taxon>
        <taxon>Pseudomonadota</taxon>
        <taxon>Gammaproteobacteria</taxon>
        <taxon>Enterobacterales</taxon>
        <taxon>Enterobacteriaceae</taxon>
        <taxon>Shimwellia</taxon>
    </lineage>
</organism>
<dbReference type="GO" id="GO:0048472">
    <property type="term" value="F:threonine-phosphate decarboxylase activity"/>
    <property type="evidence" value="ECO:0007669"/>
    <property type="project" value="UniProtKB-EC"/>
</dbReference>
<dbReference type="OrthoDB" id="9813612at2"/>
<dbReference type="GO" id="GO:0009236">
    <property type="term" value="P:cobalamin biosynthetic process"/>
    <property type="evidence" value="ECO:0007669"/>
    <property type="project" value="UniProtKB-UniPathway"/>
</dbReference>